<dbReference type="InterPro" id="IPR036736">
    <property type="entry name" value="ACP-like_sf"/>
</dbReference>
<dbReference type="SUPFAM" id="SSF47336">
    <property type="entry name" value="ACP-like"/>
    <property type="match status" value="1"/>
</dbReference>
<dbReference type="CDD" id="cd19534">
    <property type="entry name" value="E_NRPS"/>
    <property type="match status" value="1"/>
</dbReference>
<dbReference type="InterPro" id="IPR010060">
    <property type="entry name" value="NRPS_synth"/>
</dbReference>
<dbReference type="Gene3D" id="3.40.50.980">
    <property type="match status" value="2"/>
</dbReference>
<reference evidence="8 9" key="1">
    <citation type="submission" date="2016-04" db="EMBL/GenBank/DDBJ databases">
        <title>Draft Genome Assembly of the Bloom-forming Cyanobacterium Nodularia spumigena Strain CENA596 in Shrimp Production Ponds.</title>
        <authorList>
            <person name="Popin R.V."/>
            <person name="Rigonato J."/>
            <person name="Abreu V.A."/>
            <person name="Andreote A.P."/>
            <person name="Silveira S.B."/>
            <person name="Odebrecht C."/>
            <person name="Fiore M.F."/>
        </authorList>
    </citation>
    <scope>NUCLEOTIDE SEQUENCE [LARGE SCALE GENOMIC DNA]</scope>
    <source>
        <strain evidence="8 9">CENA596</strain>
    </source>
</reference>
<dbReference type="FunFam" id="3.30.300.30:FF:000010">
    <property type="entry name" value="Enterobactin synthetase component F"/>
    <property type="match status" value="1"/>
</dbReference>
<dbReference type="Pfam" id="PF00550">
    <property type="entry name" value="PP-binding"/>
    <property type="match status" value="1"/>
</dbReference>
<dbReference type="Gene3D" id="3.30.300.30">
    <property type="match status" value="1"/>
</dbReference>
<dbReference type="GO" id="GO:0031177">
    <property type="term" value="F:phosphopantetheine binding"/>
    <property type="evidence" value="ECO:0007669"/>
    <property type="project" value="TreeGrafter"/>
</dbReference>
<evidence type="ECO:0000256" key="3">
    <source>
        <dbReference type="ARBA" id="ARBA00022450"/>
    </source>
</evidence>
<dbReference type="EMBL" id="LWAJ01000205">
    <property type="protein sequence ID" value="KZL49078.1"/>
    <property type="molecule type" value="Genomic_DNA"/>
</dbReference>
<dbReference type="PROSITE" id="PS50075">
    <property type="entry name" value="CARRIER"/>
    <property type="match status" value="1"/>
</dbReference>
<dbReference type="PROSITE" id="PS00455">
    <property type="entry name" value="AMP_BINDING"/>
    <property type="match status" value="1"/>
</dbReference>
<dbReference type="NCBIfam" id="TIGR01720">
    <property type="entry name" value="NRPS-para261"/>
    <property type="match status" value="1"/>
</dbReference>
<dbReference type="InterPro" id="IPR045851">
    <property type="entry name" value="AMP-bd_C_sf"/>
</dbReference>
<gene>
    <name evidence="8" type="ORF">A2T98_14680</name>
</gene>
<dbReference type="PANTHER" id="PTHR45527">
    <property type="entry name" value="NONRIBOSOMAL PEPTIDE SYNTHETASE"/>
    <property type="match status" value="1"/>
</dbReference>
<keyword evidence="3" id="KW-0596">Phosphopantetheine</keyword>
<dbReference type="GO" id="GO:0017000">
    <property type="term" value="P:antibiotic biosynthetic process"/>
    <property type="evidence" value="ECO:0007669"/>
    <property type="project" value="UniProtKB-KW"/>
</dbReference>
<protein>
    <submittedName>
        <fullName evidence="8">Non-ribosomal peptide synthetase</fullName>
    </submittedName>
</protein>
<evidence type="ECO:0000256" key="6">
    <source>
        <dbReference type="ARBA" id="ARBA00023194"/>
    </source>
</evidence>
<dbReference type="GO" id="GO:0005737">
    <property type="term" value="C:cytoplasm"/>
    <property type="evidence" value="ECO:0007669"/>
    <property type="project" value="TreeGrafter"/>
</dbReference>
<evidence type="ECO:0000256" key="1">
    <source>
        <dbReference type="ARBA" id="ARBA00001957"/>
    </source>
</evidence>
<evidence type="ECO:0000259" key="7">
    <source>
        <dbReference type="PROSITE" id="PS50075"/>
    </source>
</evidence>
<keyword evidence="5" id="KW-0677">Repeat</keyword>
<sequence length="1518" mass="172269">MITNNTRFYPLSHGQQALWFLHQNDPENTAYNLFMTLRLSSELDIKSLQRTWQKIYDRHPILRTTYTTHQGQPVQQIHPNQAVKIPVIDATKWSEEELKAEILIEVDRPFDLEQGPIQRLILFTRTPTENIFVIAMHHIASDMWSYDVMLSEMLVLCENETEHTLPESLPYTDFVHWQSEMLSSSQGEKWWKYWQQKLNGKPTILNLPLDKPRPPVPTYNGISHTFKINEQLTTDLKSLAAKEGVTPFTILLSAFQVFLHRYSGQKEILIGVPLAGRTGKQFKQTVGYCANPVVLQADLINNYIFKELLIYNRRQLFTALKHQYYPFPLLVKNLEIPRDSSYFPLFQVSFTSQKHRWYEPDDKKLYLEKGKKLYIEPYFIGQRGAAFDLDLVLIETGETLELCWQYNTDLFTDATIQRMMANFQVLLAGIIANPEQHISQLPILTDVEQNQILKEWNQTQRDYPQDKCIHHLFEEQVKQNPDAVALIYEDEKLTYQELNKKANQLSHYLQHLGVKPETLVGICVERSLELIISILAVLKAGGAYVPLDPAYPQERLNFILQDAQLPIILTQQHFITKLLPTSAKIICTDIDIHSQPSDNPSSSVKSDNLAYVIYTSGSTGKPKGVMVAHRGLCNLATAQIKLFEVRPDSSVLQFASISFDASISEIVMAICAGAKLCLATRDSLQPGQPLQKLLQIQNISHVTLVPSALAALSPQELPNLKNLIVAGEPCPPDLAASWSMGRQFFNAYGPTEATVCATVWSYQPEKGISIGRPINNTQIYILDHYLQPVPIGVPGELHIAGVGLARGYLNQPDLTVQKFIPNPFSQESNSRLYKTGDLARYLPDGNSEFLGRIDNQVKIRGFRIELGEIETIIAQHPQIQQAIAIVREDIPGNKRLVAYIVPYQKHSLNSNEIREYLKHKLPEYMIPAIFVFLDSLPLTPNGKIDRKSLPIPSTVHQSDNFTAPRNPIETALVEIWQQVLRVGKVGIHDNFFALGGDSIISIQIIDQAHQQGIQITSKQLFQYQTIAQLASVVTMNNTVFAIQDLVTGEVPLTPIQHWLFEQNPPQPHYFNQTMMLEVSADTQPALLEQAIKNLLIHHDALRMRFIKHESGWQQINSDQYEPVPFQVFDFSALPATEQTQSIETIAQELQSSLNLTTGPVIRVALFQLGTEKNGRLLLICQHLVTDAISLKILLADLVTAYKQLQREETIQLPPKTTSFKDWAIRQQKYGQSQTLEQELKHWLAQYNADISPLPLDYPLKPGLNLEGSTQVVGVSLTPAETHNLLQAVPQAYSTITEEILLTALVQTITRWTGSHSLFIDLEGHRQPELFANVDLSRTVGWFTIIYPALLQLNNTDDCGVAIKTIKEQIRQIPHHGIGFSNLRYYSQNPDIRQKLQSLPKPQISFYHWGTFEQIQAESILLGLAPENVGYMFSPQAERSYLLNVVSAVVENQLQISWLYSGDIHQQRTIESLAHNYITYLRKLIQHCQSPEAGGYTPADFPDADLSQDELDNLLSELE</sequence>
<dbReference type="SUPFAM" id="SSF56801">
    <property type="entry name" value="Acetyl-CoA synthetase-like"/>
    <property type="match status" value="1"/>
</dbReference>
<dbReference type="OrthoDB" id="9757538at2"/>
<dbReference type="Gene3D" id="2.30.38.10">
    <property type="entry name" value="Luciferase, Domain 3"/>
    <property type="match status" value="1"/>
</dbReference>
<dbReference type="Gene3D" id="3.30.559.10">
    <property type="entry name" value="Chloramphenicol acetyltransferase-like domain"/>
    <property type="match status" value="2"/>
</dbReference>
<dbReference type="NCBIfam" id="TIGR01733">
    <property type="entry name" value="AA-adenyl-dom"/>
    <property type="match status" value="1"/>
</dbReference>
<dbReference type="FunFam" id="2.30.38.10:FF:000001">
    <property type="entry name" value="Non-ribosomal peptide synthetase PvdI"/>
    <property type="match status" value="1"/>
</dbReference>
<dbReference type="InterPro" id="IPR000873">
    <property type="entry name" value="AMP-dep_synth/lig_dom"/>
</dbReference>
<comment type="caution">
    <text evidence="8">The sequence shown here is derived from an EMBL/GenBank/DDBJ whole genome shotgun (WGS) entry which is preliminary data.</text>
</comment>
<dbReference type="PRINTS" id="PR00154">
    <property type="entry name" value="AMPBINDING"/>
</dbReference>
<keyword evidence="4" id="KW-0597">Phosphoprotein</keyword>
<proteinExistence type="inferred from homology"/>
<dbReference type="CDD" id="cd19531">
    <property type="entry name" value="LCL_NRPS-like"/>
    <property type="match status" value="1"/>
</dbReference>
<dbReference type="InterPro" id="IPR020845">
    <property type="entry name" value="AMP-binding_CS"/>
</dbReference>
<dbReference type="SUPFAM" id="SSF52777">
    <property type="entry name" value="CoA-dependent acyltransferases"/>
    <property type="match status" value="4"/>
</dbReference>
<dbReference type="InterPro" id="IPR025110">
    <property type="entry name" value="AMP-bd_C"/>
</dbReference>
<evidence type="ECO:0000313" key="9">
    <source>
        <dbReference type="Proteomes" id="UP000076555"/>
    </source>
</evidence>
<name>A0A166J083_NODSP</name>
<dbReference type="FunFam" id="1.10.1200.10:FF:000005">
    <property type="entry name" value="Nonribosomal peptide synthetase 1"/>
    <property type="match status" value="1"/>
</dbReference>
<keyword evidence="6" id="KW-0045">Antibiotic biosynthesis</keyword>
<dbReference type="Pfam" id="PF13193">
    <property type="entry name" value="AMP-binding_C"/>
    <property type="match status" value="1"/>
</dbReference>
<dbReference type="PANTHER" id="PTHR45527:SF1">
    <property type="entry name" value="FATTY ACID SYNTHASE"/>
    <property type="match status" value="1"/>
</dbReference>
<dbReference type="InterPro" id="IPR023213">
    <property type="entry name" value="CAT-like_dom_sf"/>
</dbReference>
<feature type="domain" description="Carrier" evidence="7">
    <location>
        <begin position="963"/>
        <end position="1037"/>
    </location>
</feature>
<comment type="cofactor">
    <cofactor evidence="1">
        <name>pantetheine 4'-phosphate</name>
        <dbReference type="ChEBI" id="CHEBI:47942"/>
    </cofactor>
</comment>
<dbReference type="GO" id="GO:0043041">
    <property type="term" value="P:amino acid activation for nonribosomal peptide biosynthetic process"/>
    <property type="evidence" value="ECO:0007669"/>
    <property type="project" value="TreeGrafter"/>
</dbReference>
<dbReference type="GO" id="GO:0044550">
    <property type="term" value="P:secondary metabolite biosynthetic process"/>
    <property type="evidence" value="ECO:0007669"/>
    <property type="project" value="UniProtKB-ARBA"/>
</dbReference>
<evidence type="ECO:0000256" key="5">
    <source>
        <dbReference type="ARBA" id="ARBA00022737"/>
    </source>
</evidence>
<dbReference type="Gene3D" id="1.10.1200.10">
    <property type="entry name" value="ACP-like"/>
    <property type="match status" value="1"/>
</dbReference>
<dbReference type="RefSeq" id="WP_063873404.1">
    <property type="nucleotide sequence ID" value="NZ_CAWMRI010000205.1"/>
</dbReference>
<evidence type="ECO:0000313" key="8">
    <source>
        <dbReference type="EMBL" id="KZL49078.1"/>
    </source>
</evidence>
<dbReference type="InterPro" id="IPR020459">
    <property type="entry name" value="AMP-binding"/>
</dbReference>
<dbReference type="FunFam" id="3.40.50.12780:FF:000012">
    <property type="entry name" value="Non-ribosomal peptide synthetase"/>
    <property type="match status" value="1"/>
</dbReference>
<evidence type="ECO:0000256" key="2">
    <source>
        <dbReference type="ARBA" id="ARBA00006432"/>
    </source>
</evidence>
<dbReference type="CDD" id="cd17652">
    <property type="entry name" value="A_NRPS_CmdD_like"/>
    <property type="match status" value="1"/>
</dbReference>
<dbReference type="InterPro" id="IPR010071">
    <property type="entry name" value="AA_adenyl_dom"/>
</dbReference>
<dbReference type="FunFam" id="3.40.50.980:FF:000001">
    <property type="entry name" value="Non-ribosomal peptide synthetase"/>
    <property type="match status" value="1"/>
</dbReference>
<organism evidence="8 9">
    <name type="scientific">Nodularia spumigena CENA596</name>
    <dbReference type="NCBI Taxonomy" id="1819295"/>
    <lineage>
        <taxon>Bacteria</taxon>
        <taxon>Bacillati</taxon>
        <taxon>Cyanobacteriota</taxon>
        <taxon>Cyanophyceae</taxon>
        <taxon>Nostocales</taxon>
        <taxon>Nodulariaceae</taxon>
        <taxon>Nodularia</taxon>
    </lineage>
</organism>
<dbReference type="InterPro" id="IPR001242">
    <property type="entry name" value="Condensation_dom"/>
</dbReference>
<dbReference type="InterPro" id="IPR006162">
    <property type="entry name" value="Ppantetheine_attach_site"/>
</dbReference>
<dbReference type="Pfam" id="PF00668">
    <property type="entry name" value="Condensation"/>
    <property type="match status" value="2"/>
</dbReference>
<dbReference type="InterPro" id="IPR009081">
    <property type="entry name" value="PP-bd_ACP"/>
</dbReference>
<comment type="similarity">
    <text evidence="2">Belongs to the ATP-dependent AMP-binding enzyme family.</text>
</comment>
<accession>A0A166J083</accession>
<dbReference type="Gene3D" id="3.30.559.30">
    <property type="entry name" value="Nonribosomal peptide synthetase, condensation domain"/>
    <property type="match status" value="2"/>
</dbReference>
<dbReference type="Pfam" id="PF00501">
    <property type="entry name" value="AMP-binding"/>
    <property type="match status" value="1"/>
</dbReference>
<dbReference type="GO" id="GO:0003824">
    <property type="term" value="F:catalytic activity"/>
    <property type="evidence" value="ECO:0007669"/>
    <property type="project" value="InterPro"/>
</dbReference>
<dbReference type="GO" id="GO:0008610">
    <property type="term" value="P:lipid biosynthetic process"/>
    <property type="evidence" value="ECO:0007669"/>
    <property type="project" value="UniProtKB-ARBA"/>
</dbReference>
<evidence type="ECO:0000256" key="4">
    <source>
        <dbReference type="ARBA" id="ARBA00022553"/>
    </source>
</evidence>
<dbReference type="PROSITE" id="PS00012">
    <property type="entry name" value="PHOSPHOPANTETHEINE"/>
    <property type="match status" value="1"/>
</dbReference>
<dbReference type="Proteomes" id="UP000076555">
    <property type="component" value="Unassembled WGS sequence"/>
</dbReference>